<dbReference type="GO" id="GO:0003723">
    <property type="term" value="F:RNA binding"/>
    <property type="evidence" value="ECO:0007669"/>
    <property type="project" value="TreeGrafter"/>
</dbReference>
<dbReference type="PANTHER" id="PTHR12381:SF56">
    <property type="entry name" value="B30.2_SPRY DOMAIN-CONTAINING PROTEIN-RELATED"/>
    <property type="match status" value="1"/>
</dbReference>
<evidence type="ECO:0000313" key="3">
    <source>
        <dbReference type="Proteomes" id="UP000626109"/>
    </source>
</evidence>
<dbReference type="EMBL" id="CAJNNW010010090">
    <property type="protein sequence ID" value="CAE8651715.1"/>
    <property type="molecule type" value="Genomic_DNA"/>
</dbReference>
<evidence type="ECO:0000313" key="2">
    <source>
        <dbReference type="EMBL" id="CAE8651715.1"/>
    </source>
</evidence>
<dbReference type="Gene3D" id="2.60.120.920">
    <property type="match status" value="1"/>
</dbReference>
<dbReference type="AlphaFoldDB" id="A0A813IKY1"/>
<dbReference type="Proteomes" id="UP000626109">
    <property type="component" value="Unassembled WGS sequence"/>
</dbReference>
<feature type="region of interest" description="Disordered" evidence="1">
    <location>
        <begin position="34"/>
        <end position="59"/>
    </location>
</feature>
<protein>
    <submittedName>
        <fullName evidence="2">Uncharacterized protein</fullName>
    </submittedName>
</protein>
<comment type="caution">
    <text evidence="2">The sequence shown here is derived from an EMBL/GenBank/DDBJ whole genome shotgun (WGS) entry which is preliminary data.</text>
</comment>
<dbReference type="PANTHER" id="PTHR12381">
    <property type="entry name" value="HETEROGENEOUS NUCLEAR RIBONUCLEOPROTEIN U FAMILY MEMBER"/>
    <property type="match status" value="1"/>
</dbReference>
<name>A0A813IKY1_POLGL</name>
<dbReference type="GO" id="GO:0005634">
    <property type="term" value="C:nucleus"/>
    <property type="evidence" value="ECO:0007669"/>
    <property type="project" value="TreeGrafter"/>
</dbReference>
<evidence type="ECO:0000256" key="1">
    <source>
        <dbReference type="SAM" id="MobiDB-lite"/>
    </source>
</evidence>
<feature type="non-terminal residue" evidence="2">
    <location>
        <position position="1"/>
    </location>
</feature>
<dbReference type="InterPro" id="IPR043136">
    <property type="entry name" value="B30.2/SPRY_sf"/>
</dbReference>
<proteinExistence type="predicted"/>
<gene>
    <name evidence="2" type="ORF">PGLA2088_LOCUS9198</name>
</gene>
<feature type="compositionally biased region" description="Basic and acidic residues" evidence="1">
    <location>
        <begin position="34"/>
        <end position="55"/>
    </location>
</feature>
<reference evidence="2" key="1">
    <citation type="submission" date="2021-02" db="EMBL/GenBank/DDBJ databases">
        <authorList>
            <person name="Dougan E. K."/>
            <person name="Rhodes N."/>
            <person name="Thang M."/>
            <person name="Chan C."/>
        </authorList>
    </citation>
    <scope>NUCLEOTIDE SEQUENCE</scope>
</reference>
<sequence length="183" mass="19597">MQQHILIFGWAQHIRPYGPSVLLTALAMAAEDAEMHDVEAEQEEAKEPETAKEPEADAPAGKVVLKAGQCCFLTDDTTLNVMPTVNGKLLMALSDGGFQYLLAGARASVGVKAGRYMFEVMIAEAKNMAEPQGARVAGPKPKQLVRIGLSTKDSSLILGTADGTDSVCFDSAGYFQHGKNREQ</sequence>
<dbReference type="GO" id="GO:0000380">
    <property type="term" value="P:alternative mRNA splicing, via spliceosome"/>
    <property type="evidence" value="ECO:0007669"/>
    <property type="project" value="TreeGrafter"/>
</dbReference>
<organism evidence="2 3">
    <name type="scientific">Polarella glacialis</name>
    <name type="common">Dinoflagellate</name>
    <dbReference type="NCBI Taxonomy" id="89957"/>
    <lineage>
        <taxon>Eukaryota</taxon>
        <taxon>Sar</taxon>
        <taxon>Alveolata</taxon>
        <taxon>Dinophyceae</taxon>
        <taxon>Suessiales</taxon>
        <taxon>Suessiaceae</taxon>
        <taxon>Polarella</taxon>
    </lineage>
</organism>
<accession>A0A813IKY1</accession>